<sequence>MAGAGTVGKRLIDGPYVEEAMALIKRLEPDSYSEFLVDFLTQGRRRFGSNWMYADIVTVLLGLCDILQPATYLEIGVRRGRSLCAVAAKHPECRLIGFDLWVDGYAGMPNPGPDFVRAELRKVGHTGTVDLIDGDSHRTVAAYLSERPELTLDLITVDGDHSVEGAFADLCDTVPRLAVGGALVLDDIAHPDLPDLRTLWNDVIVSDPRFSTWGYTEVGYGVGFALRRY</sequence>
<geneLocation type="plasmid" evidence="1">
    <name>p5</name>
</geneLocation>
<dbReference type="EMBL" id="CP032350">
    <property type="protein sequence ID" value="QCO20006.1"/>
    <property type="molecule type" value="Genomic_DNA"/>
</dbReference>
<protein>
    <submittedName>
        <fullName evidence="1">Class I SAM-dependent methyltransferase</fullName>
    </submittedName>
</protein>
<organism evidence="1 2">
    <name type="scientific">Azospirillum brasilense</name>
    <dbReference type="NCBI Taxonomy" id="192"/>
    <lineage>
        <taxon>Bacteria</taxon>
        <taxon>Pseudomonadati</taxon>
        <taxon>Pseudomonadota</taxon>
        <taxon>Alphaproteobacteria</taxon>
        <taxon>Rhodospirillales</taxon>
        <taxon>Azospirillaceae</taxon>
        <taxon>Azospirillum</taxon>
    </lineage>
</organism>
<dbReference type="Pfam" id="PF13578">
    <property type="entry name" value="Methyltransf_24"/>
    <property type="match status" value="1"/>
</dbReference>
<name>A0A4D8RHK7_AZOBR</name>
<reference evidence="1 2" key="1">
    <citation type="submission" date="2018-09" db="EMBL/GenBank/DDBJ databases">
        <title>Whole genome based analysis of evolution and adaptive divergence in Indian and Brazilian strains of Azospirillum brasilense.</title>
        <authorList>
            <person name="Singh C."/>
            <person name="Tripathi A.K."/>
        </authorList>
    </citation>
    <scope>NUCLEOTIDE SEQUENCE [LARGE SCALE GENOMIC DNA]</scope>
    <source>
        <strain evidence="1 2">MTCC4039</strain>
        <plasmid evidence="1 2">p5</plasmid>
    </source>
</reference>
<keyword evidence="1" id="KW-0614">Plasmid</keyword>
<evidence type="ECO:0000313" key="1">
    <source>
        <dbReference type="EMBL" id="QCO20006.1"/>
    </source>
</evidence>
<dbReference type="GO" id="GO:0032259">
    <property type="term" value="P:methylation"/>
    <property type="evidence" value="ECO:0007669"/>
    <property type="project" value="UniProtKB-KW"/>
</dbReference>
<proteinExistence type="predicted"/>
<dbReference type="AlphaFoldDB" id="A0A4D8RHK7"/>
<keyword evidence="1" id="KW-0808">Transferase</keyword>
<dbReference type="Gene3D" id="3.40.50.150">
    <property type="entry name" value="Vaccinia Virus protein VP39"/>
    <property type="match status" value="1"/>
</dbReference>
<evidence type="ECO:0000313" key="2">
    <source>
        <dbReference type="Proteomes" id="UP000298693"/>
    </source>
</evidence>
<accession>A0A4D8RHK7</accession>
<dbReference type="Proteomes" id="UP000298693">
    <property type="component" value="Plasmid p5"/>
</dbReference>
<gene>
    <name evidence="1" type="ORF">D3869_32130</name>
</gene>
<dbReference type="InterPro" id="IPR029063">
    <property type="entry name" value="SAM-dependent_MTases_sf"/>
</dbReference>
<dbReference type="SUPFAM" id="SSF53335">
    <property type="entry name" value="S-adenosyl-L-methionine-dependent methyltransferases"/>
    <property type="match status" value="1"/>
</dbReference>
<keyword evidence="1" id="KW-0489">Methyltransferase</keyword>
<dbReference type="GO" id="GO:0008168">
    <property type="term" value="F:methyltransferase activity"/>
    <property type="evidence" value="ECO:0007669"/>
    <property type="project" value="UniProtKB-KW"/>
</dbReference>